<dbReference type="SUPFAM" id="SSF52172">
    <property type="entry name" value="CheY-like"/>
    <property type="match status" value="1"/>
</dbReference>
<dbReference type="SUPFAM" id="SSF46894">
    <property type="entry name" value="C-terminal effector domain of the bipartite response regulators"/>
    <property type="match status" value="1"/>
</dbReference>
<feature type="domain" description="HTH luxR-type" evidence="3">
    <location>
        <begin position="146"/>
        <end position="211"/>
    </location>
</feature>
<dbReference type="SMART" id="SM00421">
    <property type="entry name" value="HTH_LUXR"/>
    <property type="match status" value="1"/>
</dbReference>
<organism evidence="5 6">
    <name type="scientific">Pseudohalioglobus lutimaris</name>
    <dbReference type="NCBI Taxonomy" id="1737061"/>
    <lineage>
        <taxon>Bacteria</taxon>
        <taxon>Pseudomonadati</taxon>
        <taxon>Pseudomonadota</taxon>
        <taxon>Gammaproteobacteria</taxon>
        <taxon>Cellvibrionales</taxon>
        <taxon>Halieaceae</taxon>
        <taxon>Pseudohalioglobus</taxon>
    </lineage>
</organism>
<evidence type="ECO:0000313" key="6">
    <source>
        <dbReference type="Proteomes" id="UP000235005"/>
    </source>
</evidence>
<protein>
    <submittedName>
        <fullName evidence="5">Two-component system response regulator NarL</fullName>
    </submittedName>
</protein>
<dbReference type="Proteomes" id="UP000235005">
    <property type="component" value="Unassembled WGS sequence"/>
</dbReference>
<dbReference type="Pfam" id="PF00072">
    <property type="entry name" value="Response_reg"/>
    <property type="match status" value="1"/>
</dbReference>
<dbReference type="InterPro" id="IPR016032">
    <property type="entry name" value="Sig_transdc_resp-reg_C-effctor"/>
</dbReference>
<dbReference type="OrthoDB" id="9796655at2"/>
<evidence type="ECO:0000259" key="3">
    <source>
        <dbReference type="PROSITE" id="PS50043"/>
    </source>
</evidence>
<evidence type="ECO:0000259" key="4">
    <source>
        <dbReference type="PROSITE" id="PS50110"/>
    </source>
</evidence>
<dbReference type="InterPro" id="IPR039420">
    <property type="entry name" value="WalR-like"/>
</dbReference>
<dbReference type="NCBIfam" id="NF007935">
    <property type="entry name" value="PRK10651.1"/>
    <property type="match status" value="1"/>
</dbReference>
<keyword evidence="1" id="KW-0238">DNA-binding</keyword>
<evidence type="ECO:0000313" key="5">
    <source>
        <dbReference type="EMBL" id="PLW70751.1"/>
    </source>
</evidence>
<dbReference type="PROSITE" id="PS50043">
    <property type="entry name" value="HTH_LUXR_2"/>
    <property type="match status" value="1"/>
</dbReference>
<proteinExistence type="predicted"/>
<dbReference type="InterPro" id="IPR001789">
    <property type="entry name" value="Sig_transdc_resp-reg_receiver"/>
</dbReference>
<keyword evidence="6" id="KW-1185">Reference proteome</keyword>
<dbReference type="SMART" id="SM00448">
    <property type="entry name" value="REC"/>
    <property type="match status" value="1"/>
</dbReference>
<dbReference type="PROSITE" id="PS50110">
    <property type="entry name" value="RESPONSE_REGULATORY"/>
    <property type="match status" value="1"/>
</dbReference>
<dbReference type="PROSITE" id="PS00622">
    <property type="entry name" value="HTH_LUXR_1"/>
    <property type="match status" value="1"/>
</dbReference>
<dbReference type="Pfam" id="PF00196">
    <property type="entry name" value="GerE"/>
    <property type="match status" value="1"/>
</dbReference>
<dbReference type="Gene3D" id="3.40.50.2300">
    <property type="match status" value="1"/>
</dbReference>
<dbReference type="GO" id="GO:0003677">
    <property type="term" value="F:DNA binding"/>
    <property type="evidence" value="ECO:0007669"/>
    <property type="project" value="UniProtKB-KW"/>
</dbReference>
<reference evidence="5 6" key="1">
    <citation type="submission" date="2018-01" db="EMBL/GenBank/DDBJ databases">
        <title>The draft genome sequence of Halioglobus lutimaris HF004.</title>
        <authorList>
            <person name="Du Z.-J."/>
            <person name="Shi M.-J."/>
        </authorList>
    </citation>
    <scope>NUCLEOTIDE SEQUENCE [LARGE SCALE GENOMIC DNA]</scope>
    <source>
        <strain evidence="5 6">HF004</strain>
    </source>
</reference>
<comment type="caution">
    <text evidence="5">The sequence shown here is derived from an EMBL/GenBank/DDBJ whole genome shotgun (WGS) entry which is preliminary data.</text>
</comment>
<dbReference type="InterPro" id="IPR011006">
    <property type="entry name" value="CheY-like_superfamily"/>
</dbReference>
<dbReference type="EMBL" id="PKUS01000001">
    <property type="protein sequence ID" value="PLW70751.1"/>
    <property type="molecule type" value="Genomic_DNA"/>
</dbReference>
<dbReference type="PRINTS" id="PR00038">
    <property type="entry name" value="HTHLUXR"/>
</dbReference>
<evidence type="ECO:0000256" key="2">
    <source>
        <dbReference type="PROSITE-ProRule" id="PRU00169"/>
    </source>
</evidence>
<dbReference type="GO" id="GO:0006355">
    <property type="term" value="P:regulation of DNA-templated transcription"/>
    <property type="evidence" value="ECO:0007669"/>
    <property type="project" value="InterPro"/>
</dbReference>
<accession>A0A2N5X8E1</accession>
<dbReference type="InterPro" id="IPR000792">
    <property type="entry name" value="Tscrpt_reg_LuxR_C"/>
</dbReference>
<feature type="domain" description="Response regulatory" evidence="4">
    <location>
        <begin position="7"/>
        <end position="123"/>
    </location>
</feature>
<feature type="modified residue" description="4-aspartylphosphate" evidence="2">
    <location>
        <position position="58"/>
    </location>
</feature>
<gene>
    <name evidence="5" type="ORF">C0039_01055</name>
</gene>
<dbReference type="GO" id="GO:0000160">
    <property type="term" value="P:phosphorelay signal transduction system"/>
    <property type="evidence" value="ECO:0007669"/>
    <property type="project" value="InterPro"/>
</dbReference>
<dbReference type="PANTHER" id="PTHR43214:SF38">
    <property type="entry name" value="NITRATE_NITRITE RESPONSE REGULATOR PROTEIN NARL"/>
    <property type="match status" value="1"/>
</dbReference>
<name>A0A2N5X8E1_9GAMM</name>
<dbReference type="PANTHER" id="PTHR43214">
    <property type="entry name" value="TWO-COMPONENT RESPONSE REGULATOR"/>
    <property type="match status" value="1"/>
</dbReference>
<keyword evidence="2" id="KW-0597">Phosphoprotein</keyword>
<evidence type="ECO:0000256" key="1">
    <source>
        <dbReference type="ARBA" id="ARBA00023125"/>
    </source>
</evidence>
<dbReference type="RefSeq" id="WP_075999609.1">
    <property type="nucleotide sequence ID" value="NZ_PKUS01000001.1"/>
</dbReference>
<dbReference type="CDD" id="cd06170">
    <property type="entry name" value="LuxR_C_like"/>
    <property type="match status" value="1"/>
</dbReference>
<dbReference type="AlphaFoldDB" id="A0A2N5X8E1"/>
<sequence>MVEAVNTILLVDDHPLLRKGVSQLLDLEDGLRVIGEASNGVDAVTMARELDPDLILLDLSMRGMDGIETLSAMRDAGIASHIVVFTVSDDRSDVISALKSGADGYLLKDVEPEELVSSIRQACSGKMVLSEQLTEVLASSFRAGEQQKDLTELTRRELQILKYIAEGLSNKLIGRRLDIAESTVKVHVKHLLKKLGFRSRVEAAVWMVDQQK</sequence>